<dbReference type="AlphaFoldDB" id="A0A4S4KLD2"/>
<dbReference type="EMBL" id="SGPJ01000165">
    <property type="protein sequence ID" value="THG97479.1"/>
    <property type="molecule type" value="Genomic_DNA"/>
</dbReference>
<name>A0A4S4KLD2_9APHY</name>
<keyword evidence="2" id="KW-1185">Reference proteome</keyword>
<evidence type="ECO:0000313" key="1">
    <source>
        <dbReference type="EMBL" id="THG97479.1"/>
    </source>
</evidence>
<comment type="caution">
    <text evidence="1">The sequence shown here is derived from an EMBL/GenBank/DDBJ whole genome shotgun (WGS) entry which is preliminary data.</text>
</comment>
<proteinExistence type="predicted"/>
<protein>
    <submittedName>
        <fullName evidence="1">Uncharacterized protein</fullName>
    </submittedName>
</protein>
<accession>A0A4S4KLD2</accession>
<sequence>MHMVFFITTASTTHYHLAASLALSKLYSNSVLALLNTRVRITGGRDMSPQTEDTSLSYISSENSAIKLPRLPILRHKNPLTVEIEITQERCYNKDGNVLEEMSVEHKLGDDSLVDRDATTGGDLNA</sequence>
<gene>
    <name evidence="1" type="ORF">EW026_g4521</name>
</gene>
<dbReference type="Proteomes" id="UP000309038">
    <property type="component" value="Unassembled WGS sequence"/>
</dbReference>
<organism evidence="1 2">
    <name type="scientific">Hermanssonia centrifuga</name>
    <dbReference type="NCBI Taxonomy" id="98765"/>
    <lineage>
        <taxon>Eukaryota</taxon>
        <taxon>Fungi</taxon>
        <taxon>Dikarya</taxon>
        <taxon>Basidiomycota</taxon>
        <taxon>Agaricomycotina</taxon>
        <taxon>Agaricomycetes</taxon>
        <taxon>Polyporales</taxon>
        <taxon>Meruliaceae</taxon>
        <taxon>Hermanssonia</taxon>
    </lineage>
</organism>
<reference evidence="1 2" key="1">
    <citation type="submission" date="2019-02" db="EMBL/GenBank/DDBJ databases">
        <title>Genome sequencing of the rare red list fungi Phlebia centrifuga.</title>
        <authorList>
            <person name="Buettner E."/>
            <person name="Kellner H."/>
        </authorList>
    </citation>
    <scope>NUCLEOTIDE SEQUENCE [LARGE SCALE GENOMIC DNA]</scope>
    <source>
        <strain evidence="1 2">DSM 108282</strain>
    </source>
</reference>
<evidence type="ECO:0000313" key="2">
    <source>
        <dbReference type="Proteomes" id="UP000309038"/>
    </source>
</evidence>